<dbReference type="SUPFAM" id="SSF52540">
    <property type="entry name" value="P-loop containing nucleoside triphosphate hydrolases"/>
    <property type="match status" value="1"/>
</dbReference>
<dbReference type="PANTHER" id="PTHR43423">
    <property type="entry name" value="ABC TRANSPORTER I FAMILY MEMBER 17"/>
    <property type="match status" value="1"/>
</dbReference>
<dbReference type="Pfam" id="PF00005">
    <property type="entry name" value="ABC_tran"/>
    <property type="match status" value="1"/>
</dbReference>
<keyword evidence="2" id="KW-0547">Nucleotide-binding</keyword>
<accession>A0A248TNS1</accession>
<dbReference type="AlphaFoldDB" id="A0A248TNS1"/>
<dbReference type="GO" id="GO:0035435">
    <property type="term" value="P:phosphate ion transmembrane transport"/>
    <property type="evidence" value="ECO:0007669"/>
    <property type="project" value="InterPro"/>
</dbReference>
<feature type="domain" description="ABC transporter" evidence="4">
    <location>
        <begin position="5"/>
        <end position="235"/>
    </location>
</feature>
<sequence>MHTAISFQNVHYHTDSLSIIKDITGTISSGNITTVVGPSGSGKSTLFHLCNGMKSASSGDIFIHGEDILTITPTVLRRNVGIVLQKAIMIEGDVYDNLSLPLTLNGEKLSKEKAIEMLNLIGLNEEFLHRKATDLSGGQQQRVSIARTLLNEPVILLLDEVTSALDQTSQREVEQLITSINQKRKTTIVWITHNLDQALRIGDETWVIIDGKLAAHGKSSEIVSSSNDKVKQFFEGGEEK</sequence>
<reference evidence="5 6" key="1">
    <citation type="submission" date="2017-08" db="EMBL/GenBank/DDBJ databases">
        <title>Complete Genome Sequence of Bacillus kochii Oregon-R-modENCODE STRAIN BDGP4, isolated from Drosophila melanogaster gut.</title>
        <authorList>
            <person name="Wan K.H."/>
            <person name="Yu C."/>
            <person name="Park S."/>
            <person name="Hammonds A.S."/>
            <person name="Booth B.W."/>
            <person name="Celniker S.E."/>
        </authorList>
    </citation>
    <scope>NUCLEOTIDE SEQUENCE [LARGE SCALE GENOMIC DNA]</scope>
    <source>
        <strain evidence="5 6">BDGP4</strain>
    </source>
</reference>
<dbReference type="PROSITE" id="PS00211">
    <property type="entry name" value="ABC_TRANSPORTER_1"/>
    <property type="match status" value="1"/>
</dbReference>
<proteinExistence type="predicted"/>
<dbReference type="GO" id="GO:0005524">
    <property type="term" value="F:ATP binding"/>
    <property type="evidence" value="ECO:0007669"/>
    <property type="project" value="UniProtKB-KW"/>
</dbReference>
<dbReference type="InterPro" id="IPR017871">
    <property type="entry name" value="ABC_transporter-like_CS"/>
</dbReference>
<evidence type="ECO:0000256" key="3">
    <source>
        <dbReference type="ARBA" id="ARBA00022840"/>
    </source>
</evidence>
<keyword evidence="6" id="KW-1185">Reference proteome</keyword>
<keyword evidence="1" id="KW-0813">Transport</keyword>
<dbReference type="GO" id="GO:0016887">
    <property type="term" value="F:ATP hydrolysis activity"/>
    <property type="evidence" value="ECO:0007669"/>
    <property type="project" value="InterPro"/>
</dbReference>
<dbReference type="InterPro" id="IPR003593">
    <property type="entry name" value="AAA+_ATPase"/>
</dbReference>
<dbReference type="InterPro" id="IPR003439">
    <property type="entry name" value="ABC_transporter-like_ATP-bd"/>
</dbReference>
<dbReference type="RefSeq" id="WP_095373376.1">
    <property type="nucleotide sequence ID" value="NZ_CP022983.1"/>
</dbReference>
<dbReference type="SMART" id="SM00382">
    <property type="entry name" value="AAA"/>
    <property type="match status" value="1"/>
</dbReference>
<evidence type="ECO:0000259" key="4">
    <source>
        <dbReference type="PROSITE" id="PS50893"/>
    </source>
</evidence>
<dbReference type="PROSITE" id="PS50893">
    <property type="entry name" value="ABC_TRANSPORTER_2"/>
    <property type="match status" value="1"/>
</dbReference>
<evidence type="ECO:0000256" key="1">
    <source>
        <dbReference type="ARBA" id="ARBA00022448"/>
    </source>
</evidence>
<evidence type="ECO:0000313" key="6">
    <source>
        <dbReference type="Proteomes" id="UP000215137"/>
    </source>
</evidence>
<evidence type="ECO:0000256" key="2">
    <source>
        <dbReference type="ARBA" id="ARBA00022741"/>
    </source>
</evidence>
<evidence type="ECO:0000313" key="5">
    <source>
        <dbReference type="EMBL" id="ASV69812.1"/>
    </source>
</evidence>
<name>A0A248TNS1_9BACI</name>
<dbReference type="KEGG" id="bko:CKF48_22380"/>
<dbReference type="OrthoDB" id="9785080at2"/>
<dbReference type="GO" id="GO:0005315">
    <property type="term" value="F:phosphate transmembrane transporter activity"/>
    <property type="evidence" value="ECO:0007669"/>
    <property type="project" value="InterPro"/>
</dbReference>
<organism evidence="5 6">
    <name type="scientific">Cytobacillus kochii</name>
    <dbReference type="NCBI Taxonomy" id="859143"/>
    <lineage>
        <taxon>Bacteria</taxon>
        <taxon>Bacillati</taxon>
        <taxon>Bacillota</taxon>
        <taxon>Bacilli</taxon>
        <taxon>Bacillales</taxon>
        <taxon>Bacillaceae</taxon>
        <taxon>Cytobacillus</taxon>
    </lineage>
</organism>
<dbReference type="PANTHER" id="PTHR43423:SF1">
    <property type="entry name" value="ABC TRANSPORTER I FAMILY MEMBER 17"/>
    <property type="match status" value="1"/>
</dbReference>
<dbReference type="Gene3D" id="3.40.50.300">
    <property type="entry name" value="P-loop containing nucleotide triphosphate hydrolases"/>
    <property type="match status" value="1"/>
</dbReference>
<dbReference type="GO" id="GO:0016020">
    <property type="term" value="C:membrane"/>
    <property type="evidence" value="ECO:0007669"/>
    <property type="project" value="InterPro"/>
</dbReference>
<dbReference type="Proteomes" id="UP000215137">
    <property type="component" value="Chromosome"/>
</dbReference>
<dbReference type="CDD" id="cd03260">
    <property type="entry name" value="ABC_PstB_phosphate_transporter"/>
    <property type="match status" value="1"/>
</dbReference>
<dbReference type="InterPro" id="IPR005670">
    <property type="entry name" value="PstB-like"/>
</dbReference>
<dbReference type="InterPro" id="IPR027417">
    <property type="entry name" value="P-loop_NTPase"/>
</dbReference>
<dbReference type="EMBL" id="CP022983">
    <property type="protein sequence ID" value="ASV69812.1"/>
    <property type="molecule type" value="Genomic_DNA"/>
</dbReference>
<protein>
    <submittedName>
        <fullName evidence="5">Phosphate ABC transporter ATP-binding protein</fullName>
    </submittedName>
</protein>
<keyword evidence="3 5" id="KW-0067">ATP-binding</keyword>
<gene>
    <name evidence="5" type="ORF">CKF48_22380</name>
</gene>